<evidence type="ECO:0000256" key="6">
    <source>
        <dbReference type="ARBA" id="ARBA00038076"/>
    </source>
</evidence>
<evidence type="ECO:0000256" key="1">
    <source>
        <dbReference type="ARBA" id="ARBA00004651"/>
    </source>
</evidence>
<proteinExistence type="inferred from homology"/>
<feature type="domain" description="MacB-like periplasmic core" evidence="9">
    <location>
        <begin position="21"/>
        <end position="249"/>
    </location>
</feature>
<evidence type="ECO:0000313" key="10">
    <source>
        <dbReference type="EMBL" id="SLN14628.1"/>
    </source>
</evidence>
<feature type="transmembrane region" description="Helical" evidence="7">
    <location>
        <begin position="21"/>
        <end position="45"/>
    </location>
</feature>
<protein>
    <submittedName>
        <fullName evidence="10">Macrolide export ATP-binding/permease protein MacB</fullName>
        <ecNumber evidence="10">3.6.3.-</ecNumber>
    </submittedName>
</protein>
<dbReference type="InterPro" id="IPR050250">
    <property type="entry name" value="Macrolide_Exporter_MacB"/>
</dbReference>
<accession>A0A1X6Y9V5</accession>
<dbReference type="InterPro" id="IPR003838">
    <property type="entry name" value="ABC3_permease_C"/>
</dbReference>
<dbReference type="InterPro" id="IPR025857">
    <property type="entry name" value="MacB_PCD"/>
</dbReference>
<dbReference type="GO" id="GO:0022857">
    <property type="term" value="F:transmembrane transporter activity"/>
    <property type="evidence" value="ECO:0007669"/>
    <property type="project" value="TreeGrafter"/>
</dbReference>
<evidence type="ECO:0000256" key="3">
    <source>
        <dbReference type="ARBA" id="ARBA00022692"/>
    </source>
</evidence>
<dbReference type="GO" id="GO:0005886">
    <property type="term" value="C:plasma membrane"/>
    <property type="evidence" value="ECO:0007669"/>
    <property type="project" value="UniProtKB-SubCell"/>
</dbReference>
<dbReference type="EC" id="3.6.3.-" evidence="10"/>
<dbReference type="Pfam" id="PF02687">
    <property type="entry name" value="FtsX"/>
    <property type="match status" value="1"/>
</dbReference>
<comment type="similarity">
    <text evidence="6">Belongs to the ABC-4 integral membrane protein family.</text>
</comment>
<dbReference type="PANTHER" id="PTHR30572:SF4">
    <property type="entry name" value="ABC TRANSPORTER PERMEASE YTRF"/>
    <property type="match status" value="1"/>
</dbReference>
<reference evidence="11" key="1">
    <citation type="submission" date="2017-03" db="EMBL/GenBank/DDBJ databases">
        <authorList>
            <person name="Rodrigo-Torres L."/>
            <person name="Arahal R.D."/>
            <person name="Lucena T."/>
        </authorList>
    </citation>
    <scope>NUCLEOTIDE SEQUENCE [LARGE SCALE GENOMIC DNA]</scope>
    <source>
        <strain evidence="11">CECT 8370</strain>
    </source>
</reference>
<feature type="transmembrane region" description="Helical" evidence="7">
    <location>
        <begin position="372"/>
        <end position="395"/>
    </location>
</feature>
<dbReference type="AlphaFoldDB" id="A0A1X6Y9V5"/>
<name>A0A1X6Y9V5_9RHOB</name>
<keyword evidence="2" id="KW-1003">Cell membrane</keyword>
<comment type="subcellular location">
    <subcellularLocation>
        <location evidence="1">Cell membrane</location>
        <topology evidence="1">Multi-pass membrane protein</topology>
    </subcellularLocation>
</comment>
<keyword evidence="10" id="KW-0378">Hydrolase</keyword>
<keyword evidence="11" id="KW-1185">Reference proteome</keyword>
<dbReference type="PANTHER" id="PTHR30572">
    <property type="entry name" value="MEMBRANE COMPONENT OF TRANSPORTER-RELATED"/>
    <property type="match status" value="1"/>
</dbReference>
<dbReference type="Proteomes" id="UP000194012">
    <property type="component" value="Unassembled WGS sequence"/>
</dbReference>
<evidence type="ECO:0000256" key="2">
    <source>
        <dbReference type="ARBA" id="ARBA00022475"/>
    </source>
</evidence>
<dbReference type="Pfam" id="PF12704">
    <property type="entry name" value="MacB_PCD"/>
    <property type="match status" value="1"/>
</dbReference>
<feature type="transmembrane region" description="Helical" evidence="7">
    <location>
        <begin position="337"/>
        <end position="366"/>
    </location>
</feature>
<keyword evidence="10" id="KW-0547">Nucleotide-binding</keyword>
<evidence type="ECO:0000256" key="7">
    <source>
        <dbReference type="SAM" id="Phobius"/>
    </source>
</evidence>
<dbReference type="OrthoDB" id="9802264at2"/>
<feature type="transmembrane region" description="Helical" evidence="7">
    <location>
        <begin position="285"/>
        <end position="313"/>
    </location>
</feature>
<keyword evidence="3 7" id="KW-0812">Transmembrane</keyword>
<evidence type="ECO:0000313" key="11">
    <source>
        <dbReference type="Proteomes" id="UP000194012"/>
    </source>
</evidence>
<dbReference type="GO" id="GO:0005524">
    <property type="term" value="F:ATP binding"/>
    <property type="evidence" value="ECO:0007669"/>
    <property type="project" value="UniProtKB-KW"/>
</dbReference>
<sequence>MNMFETLRIAIRSISSNRMRSGLTMLGIIIGVASVVTMVALGSGARTMVAEQIRSLGAHVLMVLPGEAREQGVRKEAGSAQSLTESDARAIAFELSTVAVAAPSIRGVFQIVSGNRNWRTTVNGTTTDYFFVREWALAEGRYFTDEETLAGAKVTLIGQTIAEHLFDKDESPVGQTVRIANAPMTVIGVLAEKGPTGTGRDQDDVVFLPISTARQRLIGGANQVNREAVGYILVKAASNDVMSVAEQQIAWLLRQRHGLRPAHPDDFRITDPAATMAAQTASTRVLSWLLASVASVSLVVGGISIMNIMLVSVAERRREIGLRLAVGARRSHIRTQFLVEALVICLLGGVIGLIVGMVGTALLAALAGWPVFLSPASMAMAMLFAGVTGVFFGYYPARIAARSNPIDCLRSN</sequence>
<keyword evidence="10" id="KW-0067">ATP-binding</keyword>
<dbReference type="GO" id="GO:0016787">
    <property type="term" value="F:hydrolase activity"/>
    <property type="evidence" value="ECO:0007669"/>
    <property type="project" value="UniProtKB-KW"/>
</dbReference>
<evidence type="ECO:0000256" key="4">
    <source>
        <dbReference type="ARBA" id="ARBA00022989"/>
    </source>
</evidence>
<feature type="domain" description="ABC3 transporter permease C-terminal" evidence="8">
    <location>
        <begin position="293"/>
        <end position="405"/>
    </location>
</feature>
<evidence type="ECO:0000256" key="5">
    <source>
        <dbReference type="ARBA" id="ARBA00023136"/>
    </source>
</evidence>
<dbReference type="EMBL" id="FWFJ01000002">
    <property type="protein sequence ID" value="SLN14628.1"/>
    <property type="molecule type" value="Genomic_DNA"/>
</dbReference>
<organism evidence="10 11">
    <name type="scientific">Roseovarius gaetbuli</name>
    <dbReference type="NCBI Taxonomy" id="1356575"/>
    <lineage>
        <taxon>Bacteria</taxon>
        <taxon>Pseudomonadati</taxon>
        <taxon>Pseudomonadota</taxon>
        <taxon>Alphaproteobacteria</taxon>
        <taxon>Rhodobacterales</taxon>
        <taxon>Roseobacteraceae</taxon>
        <taxon>Roseovarius</taxon>
    </lineage>
</organism>
<evidence type="ECO:0000259" key="8">
    <source>
        <dbReference type="Pfam" id="PF02687"/>
    </source>
</evidence>
<keyword evidence="5 7" id="KW-0472">Membrane</keyword>
<gene>
    <name evidence="10" type="primary">macB_2</name>
    <name evidence="10" type="ORF">ROG8370_00374</name>
</gene>
<keyword evidence="4 7" id="KW-1133">Transmembrane helix</keyword>
<evidence type="ECO:0000259" key="9">
    <source>
        <dbReference type="Pfam" id="PF12704"/>
    </source>
</evidence>